<reference evidence="2" key="1">
    <citation type="submission" date="2016-10" db="EMBL/GenBank/DDBJ databases">
        <authorList>
            <person name="Varghese N."/>
            <person name="Submissions S."/>
        </authorList>
    </citation>
    <scope>NUCLEOTIDE SEQUENCE [LARGE SCALE GENOMIC DNA]</scope>
    <source>
        <strain evidence="2">DSM 25157</strain>
    </source>
</reference>
<dbReference type="STRING" id="592050.SAMN05421875_13015"/>
<dbReference type="Pfam" id="PF05013">
    <property type="entry name" value="FGase"/>
    <property type="match status" value="1"/>
</dbReference>
<dbReference type="Gene3D" id="3.40.630.40">
    <property type="entry name" value="Zn-dependent exopeptidases"/>
    <property type="match status" value="1"/>
</dbReference>
<accession>A0A1H4E1A2</accession>
<gene>
    <name evidence="1" type="ORF">SAMN05421875_13015</name>
</gene>
<keyword evidence="2" id="KW-1185">Reference proteome</keyword>
<sequence>MGSVGSGRRGRPPPIQHTLPMHAALKLINHRFQQAQPGATGSPGGATPPVRMVSHQPGTTPLVLDSPHSGTQYPADFGSALDLATLRRAEDTHVEKIYAFAPALGVAWIEAHFPRIYLDANRDTTELDTTLLDGEWTEPLSTDPKVLSKVRLGKGLVWKFTDDGEPIYQRLLSVAEVRARIDRCWRPYHAAVGAAIDAAHARHGYSIHLNCHSMPAVAGRFATEFPGLVHADFVVGDRDGSTASPALAALICEHLRGCGYSVDYNHPYKGVELVRRYGNPAQQRHSIQVEINRKLYMDEHTLAQHPEGMARLQADLQALVHKLLATDPR</sequence>
<organism evidence="1 2">
    <name type="scientific">Acidovorax soli</name>
    <dbReference type="NCBI Taxonomy" id="592050"/>
    <lineage>
        <taxon>Bacteria</taxon>
        <taxon>Pseudomonadati</taxon>
        <taxon>Pseudomonadota</taxon>
        <taxon>Betaproteobacteria</taxon>
        <taxon>Burkholderiales</taxon>
        <taxon>Comamonadaceae</taxon>
        <taxon>Acidovorax</taxon>
    </lineage>
</organism>
<dbReference type="InterPro" id="IPR007709">
    <property type="entry name" value="N-FG_amidohydro"/>
</dbReference>
<dbReference type="AlphaFoldDB" id="A0A1H4E1A2"/>
<dbReference type="SUPFAM" id="SSF53187">
    <property type="entry name" value="Zn-dependent exopeptidases"/>
    <property type="match status" value="1"/>
</dbReference>
<dbReference type="EMBL" id="FNQJ01000030">
    <property type="protein sequence ID" value="SEA78801.1"/>
    <property type="molecule type" value="Genomic_DNA"/>
</dbReference>
<dbReference type="Proteomes" id="UP000199002">
    <property type="component" value="Unassembled WGS sequence"/>
</dbReference>
<evidence type="ECO:0000313" key="2">
    <source>
        <dbReference type="Proteomes" id="UP000199002"/>
    </source>
</evidence>
<name>A0A1H4E1A2_9BURK</name>
<proteinExistence type="predicted"/>
<protein>
    <submittedName>
        <fullName evidence="1">N-formylglutamate deformylase</fullName>
    </submittedName>
</protein>
<evidence type="ECO:0000313" key="1">
    <source>
        <dbReference type="EMBL" id="SEA78801.1"/>
    </source>
</evidence>